<dbReference type="Proteomes" id="UP001221411">
    <property type="component" value="Unassembled WGS sequence"/>
</dbReference>
<name>A0ABT5EMJ0_9BACT</name>
<dbReference type="Pfam" id="PF07676">
    <property type="entry name" value="PD40"/>
    <property type="match status" value="1"/>
</dbReference>
<evidence type="ECO:0000256" key="1">
    <source>
        <dbReference type="SAM" id="MobiDB-lite"/>
    </source>
</evidence>
<sequence>MPVLPTATRQKGKPQAALMIAAALVASGCSRRESRDPAPSAGPEAPVAASAPPPEVSAEAAPSASVAAAAPPCAGAEARPGVEAHEGHIYYCAQDGSARKLTDSGKDNSPALSPDGKRVVFVRAEGISPADEDGIRVTDNRILLHDLASGQTREIAKNGMCLSLWSPVFAFDDLVLIDARGYEIPRYTHTSVCGVDLREKTPVVKAVAGGTDCVVAIRTGPYRGHLYAEGWRSPGPTESHEIVDRAGRSVRQLEASAFTDDPPEGPGAQTGAFCRPPRRLDFHKK</sequence>
<gene>
    <name evidence="2" type="ORF">POL67_16970</name>
</gene>
<dbReference type="InterPro" id="IPR011659">
    <property type="entry name" value="WD40"/>
</dbReference>
<dbReference type="InterPro" id="IPR011042">
    <property type="entry name" value="6-blade_b-propeller_TolB-like"/>
</dbReference>
<dbReference type="EMBL" id="JAQNDO010000001">
    <property type="protein sequence ID" value="MDC0743044.1"/>
    <property type="molecule type" value="Genomic_DNA"/>
</dbReference>
<feature type="region of interest" description="Disordered" evidence="1">
    <location>
        <begin position="257"/>
        <end position="285"/>
    </location>
</feature>
<accession>A0ABT5EMJ0</accession>
<feature type="region of interest" description="Disordered" evidence="1">
    <location>
        <begin position="28"/>
        <end position="63"/>
    </location>
</feature>
<dbReference type="RefSeq" id="WP_271918409.1">
    <property type="nucleotide sequence ID" value="NZ_JAQNDO010000001.1"/>
</dbReference>
<protein>
    <submittedName>
        <fullName evidence="2">Uncharacterized protein</fullName>
    </submittedName>
</protein>
<proteinExistence type="predicted"/>
<dbReference type="SUPFAM" id="SSF69304">
    <property type="entry name" value="Tricorn protease N-terminal domain"/>
    <property type="match status" value="1"/>
</dbReference>
<comment type="caution">
    <text evidence="2">The sequence shown here is derived from an EMBL/GenBank/DDBJ whole genome shotgun (WGS) entry which is preliminary data.</text>
</comment>
<evidence type="ECO:0000313" key="2">
    <source>
        <dbReference type="EMBL" id="MDC0743044.1"/>
    </source>
</evidence>
<evidence type="ECO:0000313" key="3">
    <source>
        <dbReference type="Proteomes" id="UP001221411"/>
    </source>
</evidence>
<dbReference type="Gene3D" id="2.120.10.30">
    <property type="entry name" value="TolB, C-terminal domain"/>
    <property type="match status" value="1"/>
</dbReference>
<organism evidence="2 3">
    <name type="scientific">Polyangium mundeleinium</name>
    <dbReference type="NCBI Taxonomy" id="2995306"/>
    <lineage>
        <taxon>Bacteria</taxon>
        <taxon>Pseudomonadati</taxon>
        <taxon>Myxococcota</taxon>
        <taxon>Polyangia</taxon>
        <taxon>Polyangiales</taxon>
        <taxon>Polyangiaceae</taxon>
        <taxon>Polyangium</taxon>
    </lineage>
</organism>
<feature type="compositionally biased region" description="Low complexity" evidence="1">
    <location>
        <begin position="37"/>
        <end position="63"/>
    </location>
</feature>
<reference evidence="2 3" key="1">
    <citation type="submission" date="2022-11" db="EMBL/GenBank/DDBJ databases">
        <title>Minimal conservation of predation-associated metabolite biosynthetic gene clusters underscores biosynthetic potential of Myxococcota including descriptions for ten novel species: Archangium lansinium sp. nov., Myxococcus landrumus sp. nov., Nannocystis bai.</title>
        <authorList>
            <person name="Ahearne A."/>
            <person name="Stevens C."/>
            <person name="Dowd S."/>
        </authorList>
    </citation>
    <scope>NUCLEOTIDE SEQUENCE [LARGE SCALE GENOMIC DNA]</scope>
    <source>
        <strain evidence="2 3">RJM3</strain>
    </source>
</reference>
<keyword evidence="3" id="KW-1185">Reference proteome</keyword>